<dbReference type="AlphaFoldDB" id="A0A314U5I8"/>
<evidence type="ECO:0000313" key="4">
    <source>
        <dbReference type="Proteomes" id="UP000250321"/>
    </source>
</evidence>
<feature type="compositionally biased region" description="Polar residues" evidence="2">
    <location>
        <begin position="1"/>
        <end position="14"/>
    </location>
</feature>
<keyword evidence="4" id="KW-1185">Reference proteome</keyword>
<feature type="coiled-coil region" evidence="1">
    <location>
        <begin position="183"/>
        <end position="245"/>
    </location>
</feature>
<sequence>MNEGLSEQGSTMNFPSEADDAQEVSNEPNDAIGAPDVNNKPNETDDIVEDDCPLPLVEYLPSSPYVQNFIHRILGPSVAPRRRRFIAEEMQDIFDRISFSKSPIDLLAHRDHILGALGLLWPMINTLKSGRIEFQEFATIIQHIFELATSFSRNVAFVGEYAHVDVDRINALITQYEQCFATIKTMSLRLTELNSELADANAIEVDVEKAEKEAEEATKRAHEMRQQFESKTSALKARAKDLQQSLDQQFDMEIGLRHARIDANEAILPKLIEARNLGFSQEKEIRQLVSSLISLCSRVE</sequence>
<gene>
    <name evidence="3" type="ORF">Pyn_32816</name>
</gene>
<dbReference type="Proteomes" id="UP000250321">
    <property type="component" value="Unassembled WGS sequence"/>
</dbReference>
<protein>
    <submittedName>
        <fullName evidence="3">Uncharacterized protein</fullName>
    </submittedName>
</protein>
<dbReference type="OrthoDB" id="1165693at2759"/>
<accession>A0A314U5I8</accession>
<organism evidence="3 4">
    <name type="scientific">Prunus yedoensis var. nudiflora</name>
    <dbReference type="NCBI Taxonomy" id="2094558"/>
    <lineage>
        <taxon>Eukaryota</taxon>
        <taxon>Viridiplantae</taxon>
        <taxon>Streptophyta</taxon>
        <taxon>Embryophyta</taxon>
        <taxon>Tracheophyta</taxon>
        <taxon>Spermatophyta</taxon>
        <taxon>Magnoliopsida</taxon>
        <taxon>eudicotyledons</taxon>
        <taxon>Gunneridae</taxon>
        <taxon>Pentapetalae</taxon>
        <taxon>rosids</taxon>
        <taxon>fabids</taxon>
        <taxon>Rosales</taxon>
        <taxon>Rosaceae</taxon>
        <taxon>Amygdaloideae</taxon>
        <taxon>Amygdaleae</taxon>
        <taxon>Prunus</taxon>
    </lineage>
</organism>
<evidence type="ECO:0000313" key="3">
    <source>
        <dbReference type="EMBL" id="PQM32633.1"/>
    </source>
</evidence>
<evidence type="ECO:0000256" key="2">
    <source>
        <dbReference type="SAM" id="MobiDB-lite"/>
    </source>
</evidence>
<proteinExistence type="predicted"/>
<dbReference type="STRING" id="2094558.A0A314U5I8"/>
<comment type="caution">
    <text evidence="3">The sequence shown here is derived from an EMBL/GenBank/DDBJ whole genome shotgun (WGS) entry which is preliminary data.</text>
</comment>
<dbReference type="EMBL" id="PJQY01004005">
    <property type="protein sequence ID" value="PQM32633.1"/>
    <property type="molecule type" value="Genomic_DNA"/>
</dbReference>
<name>A0A314U5I8_PRUYE</name>
<feature type="region of interest" description="Disordered" evidence="2">
    <location>
        <begin position="1"/>
        <end position="46"/>
    </location>
</feature>
<reference evidence="3 4" key="1">
    <citation type="submission" date="2018-02" db="EMBL/GenBank/DDBJ databases">
        <title>Draft genome of wild Prunus yedoensis var. nudiflora.</title>
        <authorList>
            <person name="Baek S."/>
            <person name="Kim J.-H."/>
            <person name="Choi K."/>
            <person name="Kim G.-B."/>
            <person name="Cho A."/>
            <person name="Jang H."/>
            <person name="Shin C.-H."/>
            <person name="Yu H.-J."/>
            <person name="Mun J.-H."/>
        </authorList>
    </citation>
    <scope>NUCLEOTIDE SEQUENCE [LARGE SCALE GENOMIC DNA]</scope>
    <source>
        <strain evidence="4">cv. Jeju island</strain>
        <tissue evidence="3">Leaf</tissue>
    </source>
</reference>
<keyword evidence="1" id="KW-0175">Coiled coil</keyword>
<evidence type="ECO:0000256" key="1">
    <source>
        <dbReference type="SAM" id="Coils"/>
    </source>
</evidence>